<dbReference type="InterPro" id="IPR014729">
    <property type="entry name" value="Rossmann-like_a/b/a_fold"/>
</dbReference>
<feature type="short sequence motif" description="'KMSKS' region" evidence="7">
    <location>
        <begin position="278"/>
        <end position="282"/>
    </location>
</feature>
<evidence type="ECO:0000256" key="8">
    <source>
        <dbReference type="RuleBase" id="RU363037"/>
    </source>
</evidence>
<evidence type="ECO:0000256" key="6">
    <source>
        <dbReference type="ARBA" id="ARBA00023146"/>
    </source>
</evidence>
<dbReference type="EC" id="6.1.1.-" evidence="7"/>
<evidence type="ECO:0000256" key="2">
    <source>
        <dbReference type="ARBA" id="ARBA00022723"/>
    </source>
</evidence>
<dbReference type="NCBIfam" id="TIGR03838">
    <property type="entry name" value="queuosine_YadB"/>
    <property type="match status" value="1"/>
</dbReference>
<dbReference type="InterPro" id="IPR000924">
    <property type="entry name" value="Glu/Gln-tRNA-synth"/>
</dbReference>
<feature type="binding site" evidence="7">
    <location>
        <position position="143"/>
    </location>
    <ligand>
        <name>Zn(2+)</name>
        <dbReference type="ChEBI" id="CHEBI:29105"/>
    </ligand>
</feature>
<dbReference type="HOGENOM" id="CLU_015768_0_1_4"/>
<dbReference type="InterPro" id="IPR049940">
    <property type="entry name" value="GluQ/Sye"/>
</dbReference>
<keyword evidence="3 7" id="KW-0547">Nucleotide-binding</keyword>
<evidence type="ECO:0000313" key="11">
    <source>
        <dbReference type="Proteomes" id="UP000002482"/>
    </source>
</evidence>
<keyword evidence="4 7" id="KW-0862">Zinc</keyword>
<protein>
    <recommendedName>
        <fullName evidence="7">Glutamyl-Q tRNA(Asp) synthetase</fullName>
        <shortName evidence="7">Glu-Q-RSs</shortName>
        <ecNumber evidence="7">6.1.1.-</ecNumber>
    </recommendedName>
</protein>
<dbReference type="OrthoDB" id="9807503at2"/>
<dbReference type="InterPro" id="IPR022380">
    <property type="entry name" value="Glu-Q_tRNA(Asp)_Synthase"/>
</dbReference>
<dbReference type="GO" id="GO:0006424">
    <property type="term" value="P:glutamyl-tRNA aminoacylation"/>
    <property type="evidence" value="ECO:0007669"/>
    <property type="project" value="InterPro"/>
</dbReference>
<feature type="binding site" evidence="7">
    <location>
        <position position="119"/>
    </location>
    <ligand>
        <name>Zn(2+)</name>
        <dbReference type="ChEBI" id="CHEBI:29105"/>
    </ligand>
</feature>
<organism evidence="10 11">
    <name type="scientific">Paracidovorax avenae (strain ATCC 19860 / DSM 7227 / CCUG 15838 / JCM 20985 / LMG 2117 / NCPPB 1011)</name>
    <name type="common">Acidovorax avenae</name>
    <dbReference type="NCBI Taxonomy" id="643561"/>
    <lineage>
        <taxon>Bacteria</taxon>
        <taxon>Pseudomonadati</taxon>
        <taxon>Pseudomonadota</taxon>
        <taxon>Betaproteobacteria</taxon>
        <taxon>Burkholderiales</taxon>
        <taxon>Comamonadaceae</taxon>
        <taxon>Paracidovorax</taxon>
    </lineage>
</organism>
<dbReference type="AlphaFoldDB" id="F0QBJ8"/>
<evidence type="ECO:0000256" key="3">
    <source>
        <dbReference type="ARBA" id="ARBA00022741"/>
    </source>
</evidence>
<dbReference type="NCBIfam" id="NF004313">
    <property type="entry name" value="PRK05710.1-2"/>
    <property type="match status" value="1"/>
</dbReference>
<dbReference type="RefSeq" id="WP_013594673.1">
    <property type="nucleotide sequence ID" value="NC_015138.1"/>
</dbReference>
<dbReference type="Proteomes" id="UP000002482">
    <property type="component" value="Chromosome"/>
</dbReference>
<comment type="similarity">
    <text evidence="7">Belongs to the class-I aminoacyl-tRNA synthetase family. GluQ subfamily.</text>
</comment>
<evidence type="ECO:0000259" key="9">
    <source>
        <dbReference type="Pfam" id="PF00749"/>
    </source>
</evidence>
<dbReference type="GO" id="GO:0004818">
    <property type="term" value="F:glutamate-tRNA ligase activity"/>
    <property type="evidence" value="ECO:0007669"/>
    <property type="project" value="TreeGrafter"/>
</dbReference>
<keyword evidence="11" id="KW-1185">Reference proteome</keyword>
<name>F0QBJ8_PARA1</name>
<dbReference type="SUPFAM" id="SSF52374">
    <property type="entry name" value="Nucleotidylyl transferase"/>
    <property type="match status" value="1"/>
</dbReference>
<dbReference type="InterPro" id="IPR020058">
    <property type="entry name" value="Glu/Gln-tRNA-synth_Ib_cat-dom"/>
</dbReference>
<dbReference type="GO" id="GO:0006400">
    <property type="term" value="P:tRNA modification"/>
    <property type="evidence" value="ECO:0007669"/>
    <property type="project" value="InterPro"/>
</dbReference>
<comment type="cofactor">
    <cofactor evidence="7">
        <name>Zn(2+)</name>
        <dbReference type="ChEBI" id="CHEBI:29105"/>
    </cofactor>
    <text evidence="7">Binds 1 zinc ion per subunit.</text>
</comment>
<feature type="binding site" evidence="7">
    <location>
        <position position="61"/>
    </location>
    <ligand>
        <name>L-glutamate</name>
        <dbReference type="ChEBI" id="CHEBI:29985"/>
    </ligand>
</feature>
<feature type="binding site" evidence="7">
    <location>
        <position position="240"/>
    </location>
    <ligand>
        <name>L-glutamate</name>
        <dbReference type="ChEBI" id="CHEBI:29985"/>
    </ligand>
</feature>
<keyword evidence="2 7" id="KW-0479">Metal-binding</keyword>
<dbReference type="PANTHER" id="PTHR43311:SF1">
    <property type="entry name" value="GLUTAMYL-Q TRNA(ASP) SYNTHETASE"/>
    <property type="match status" value="1"/>
</dbReference>
<dbReference type="GO" id="GO:0005524">
    <property type="term" value="F:ATP binding"/>
    <property type="evidence" value="ECO:0007669"/>
    <property type="project" value="UniProtKB-KW"/>
</dbReference>
<evidence type="ECO:0000313" key="10">
    <source>
        <dbReference type="EMBL" id="ADX46163.1"/>
    </source>
</evidence>
<feature type="domain" description="Glutamyl/glutaminyl-tRNA synthetase class Ib catalytic" evidence="9">
    <location>
        <begin position="206"/>
        <end position="291"/>
    </location>
</feature>
<dbReference type="KEGG" id="aaa:Acav_2251"/>
<evidence type="ECO:0000256" key="5">
    <source>
        <dbReference type="ARBA" id="ARBA00022840"/>
    </source>
</evidence>
<keyword evidence="8" id="KW-0648">Protein biosynthesis</keyword>
<feature type="binding site" evidence="7">
    <location>
        <position position="117"/>
    </location>
    <ligand>
        <name>Zn(2+)</name>
        <dbReference type="ChEBI" id="CHEBI:29105"/>
    </ligand>
</feature>
<proteinExistence type="inferred from homology"/>
<evidence type="ECO:0000256" key="1">
    <source>
        <dbReference type="ARBA" id="ARBA00022598"/>
    </source>
</evidence>
<dbReference type="HAMAP" id="MF_01428">
    <property type="entry name" value="Glu_Q_tRNA_synth"/>
    <property type="match status" value="1"/>
</dbReference>
<feature type="domain" description="Glutamyl/glutaminyl-tRNA synthetase class Ib catalytic" evidence="9">
    <location>
        <begin position="21"/>
        <end position="130"/>
    </location>
</feature>
<evidence type="ECO:0000256" key="4">
    <source>
        <dbReference type="ARBA" id="ARBA00022833"/>
    </source>
</evidence>
<feature type="short sequence motif" description="'HIGH' region" evidence="7">
    <location>
        <begin position="24"/>
        <end position="34"/>
    </location>
</feature>
<dbReference type="Pfam" id="PF00749">
    <property type="entry name" value="tRNA-synt_1c"/>
    <property type="match status" value="2"/>
</dbReference>
<dbReference type="EMBL" id="CP002521">
    <property type="protein sequence ID" value="ADX46163.1"/>
    <property type="molecule type" value="Genomic_DNA"/>
</dbReference>
<feature type="binding site" evidence="7">
    <location>
        <position position="147"/>
    </location>
    <ligand>
        <name>Zn(2+)</name>
        <dbReference type="ChEBI" id="CHEBI:29105"/>
    </ligand>
</feature>
<reference evidence="10" key="1">
    <citation type="submission" date="2011-02" db="EMBL/GenBank/DDBJ databases">
        <title>Complete sequence of Acidovorax avenae subsp. avenae ATCC 19860.</title>
        <authorList>
            <consortium name="US DOE Joint Genome Institute"/>
            <person name="Lucas S."/>
            <person name="Copeland A."/>
            <person name="Lapidus A."/>
            <person name="Cheng J.-F."/>
            <person name="Goodwin L."/>
            <person name="Pitluck S."/>
            <person name="Chertkov O."/>
            <person name="Held B."/>
            <person name="Detter J.C."/>
            <person name="Han C."/>
            <person name="Tapia R."/>
            <person name="Land M."/>
            <person name="Hauser L."/>
            <person name="Kyrpides N."/>
            <person name="Ivanova N."/>
            <person name="Ovchinnikova G."/>
            <person name="Pagani I."/>
            <person name="Gordon S."/>
            <person name="Woyke T."/>
        </authorList>
    </citation>
    <scope>NUCLEOTIDE SEQUENCE</scope>
    <source>
        <strain evidence="10">ATCC 19860</strain>
    </source>
</reference>
<gene>
    <name evidence="7" type="primary">gluQ</name>
    <name evidence="10" type="ordered locus">Acav_2251</name>
</gene>
<feature type="binding site" evidence="7">
    <location>
        <position position="281"/>
    </location>
    <ligand>
        <name>ATP</name>
        <dbReference type="ChEBI" id="CHEBI:30616"/>
    </ligand>
</feature>
<keyword evidence="5 7" id="KW-0067">ATP-binding</keyword>
<feature type="binding site" evidence="7">
    <location>
        <begin position="21"/>
        <end position="25"/>
    </location>
    <ligand>
        <name>L-glutamate</name>
        <dbReference type="ChEBI" id="CHEBI:29985"/>
    </ligand>
</feature>
<keyword evidence="1 7" id="KW-0436">Ligase</keyword>
<dbReference type="PRINTS" id="PR00987">
    <property type="entry name" value="TRNASYNTHGLU"/>
</dbReference>
<dbReference type="GO" id="GO:0008270">
    <property type="term" value="F:zinc ion binding"/>
    <property type="evidence" value="ECO:0007669"/>
    <property type="project" value="UniProtKB-UniRule"/>
</dbReference>
<feature type="binding site" evidence="7">
    <location>
        <position position="222"/>
    </location>
    <ligand>
        <name>L-glutamate</name>
        <dbReference type="ChEBI" id="CHEBI:29985"/>
    </ligand>
</feature>
<dbReference type="GeneID" id="34236612"/>
<dbReference type="Gene3D" id="3.40.50.620">
    <property type="entry name" value="HUPs"/>
    <property type="match status" value="1"/>
</dbReference>
<comment type="function">
    <text evidence="7">Catalyzes the tRNA-independent activation of glutamate in presence of ATP and the subsequent transfer of glutamate onto a tRNA(Asp). Glutamate is transferred on the 2-amino-5-(4,5-dihydroxy-2-cyclopenten-1-yl) moiety of the queuosine in the wobble position of the QUC anticodon.</text>
</comment>
<accession>F0QBJ8</accession>
<evidence type="ECO:0000256" key="7">
    <source>
        <dbReference type="HAMAP-Rule" id="MF_01428"/>
    </source>
</evidence>
<keyword evidence="6 7" id="KW-0030">Aminoacyl-tRNA synthetase</keyword>
<dbReference type="GO" id="GO:0005829">
    <property type="term" value="C:cytosol"/>
    <property type="evidence" value="ECO:0007669"/>
    <property type="project" value="TreeGrafter"/>
</dbReference>
<sequence length="336" mass="36044">MSAFPAASTQTPAAGRRYVGRFAPSPTGPLHAGSLVAALASWLDARCAHGGRGGTWLVRIEDVDTPRCQPGAAETILRQLADCGLVPDGAVWWQSARHARYAGQLERLTHAGLAYPCACTRADIERAHRLSHGTRDRHSELPYPGTCRAGLGGRPPRSWRFRTTEYQKQFAPRAGADGAPGCPAIDAGGVTWTDRRLGARRQDVAEVVGDFVLRRADGLWAYQLAVVVDDADQGVTHVVRGEDLLDNTPRQLLLQHALGAAAPLYLHTPLVRAPDGEKLSKQHGAPAVDTDDPVAALGAAACTLGLPALQHPHDTTVGEALAWWAQAWSRIYNRPS</sequence>
<dbReference type="PANTHER" id="PTHR43311">
    <property type="entry name" value="GLUTAMATE--TRNA LIGASE"/>
    <property type="match status" value="1"/>
</dbReference>